<dbReference type="Proteomes" id="UP000186817">
    <property type="component" value="Unassembled WGS sequence"/>
</dbReference>
<feature type="region of interest" description="Disordered" evidence="1">
    <location>
        <begin position="1625"/>
        <end position="1652"/>
    </location>
</feature>
<evidence type="ECO:0000256" key="1">
    <source>
        <dbReference type="SAM" id="MobiDB-lite"/>
    </source>
</evidence>
<feature type="compositionally biased region" description="Pro residues" evidence="1">
    <location>
        <begin position="1635"/>
        <end position="1646"/>
    </location>
</feature>
<feature type="region of interest" description="Disordered" evidence="1">
    <location>
        <begin position="1193"/>
        <end position="1243"/>
    </location>
</feature>
<reference evidence="2 3" key="1">
    <citation type="submission" date="2016-02" db="EMBL/GenBank/DDBJ databases">
        <title>Genome analysis of coral dinoflagellate symbionts highlights evolutionary adaptations to a symbiotic lifestyle.</title>
        <authorList>
            <person name="Aranda M."/>
            <person name="Li Y."/>
            <person name="Liew Y.J."/>
            <person name="Baumgarten S."/>
            <person name="Simakov O."/>
            <person name="Wilson M."/>
            <person name="Piel J."/>
            <person name="Ashoor H."/>
            <person name="Bougouffa S."/>
            <person name="Bajic V.B."/>
            <person name="Ryu T."/>
            <person name="Ravasi T."/>
            <person name="Bayer T."/>
            <person name="Micklem G."/>
            <person name="Kim H."/>
            <person name="Bhak J."/>
            <person name="Lajeunesse T.C."/>
            <person name="Voolstra C.R."/>
        </authorList>
    </citation>
    <scope>NUCLEOTIDE SEQUENCE [LARGE SCALE GENOMIC DNA]</scope>
    <source>
        <strain evidence="2 3">CCMP2467</strain>
    </source>
</reference>
<dbReference type="PANTHER" id="PTHR19446">
    <property type="entry name" value="REVERSE TRANSCRIPTASES"/>
    <property type="match status" value="1"/>
</dbReference>
<keyword evidence="3" id="KW-1185">Reference proteome</keyword>
<accession>A0A1Q9CJK9</accession>
<dbReference type="OrthoDB" id="410104at2759"/>
<evidence type="ECO:0000313" key="3">
    <source>
        <dbReference type="Proteomes" id="UP000186817"/>
    </source>
</evidence>
<dbReference type="EMBL" id="LSRX01001139">
    <property type="protein sequence ID" value="OLP83119.1"/>
    <property type="molecule type" value="Genomic_DNA"/>
</dbReference>
<dbReference type="Gene3D" id="3.60.10.10">
    <property type="entry name" value="Endonuclease/exonuclease/phosphatase"/>
    <property type="match status" value="1"/>
</dbReference>
<sequence>MWVSCQWEGGRHAEIYAESMTCFANFPQSDPGSVDAATATVAVRARALVVVVKFAFLRPLRDQSSFSTLVEVCSGIGGISEGARFAGLETLLSVDKAEIACKTVSLNGGRAIQGDIGTWEVQMQILAACKDRGHMLAASLPGDMLPRTQAEGEEVHDKVLQMLTWVLHVAWRSQASGVILECMPEIQQHKTAMALLDQFAMRMCLQVQHICLDLSDQWVAKRRRWWCVLLPCDLPSFQLSVWPLTIEKPVISDVLEEWPQWPLEQERALAWSETESSLYSDPAYGSESRSLDWQAQAPAAMHSWGSALQPCPCGCRSAAFPDQTLRAKGLKGFGVFSEVLQGFRFPHAAEVGFLNSLPASFKHLPEARAALCLAGQMTAPLQALWVIAQIRTWSQQTFTGTCTTDAYQLLLAFKDLLLESRKDFWLTPSLQHAFSIWLRADAEPWELRVPGPTQVRQLIQAEKQLHGPGLLVRVFDNGRRMHDLAYLHPTDKTNPYQLVLQRKAASRTVTSEPRLSELGTSDVVIWAGLLRIQAAFSKPAFVLPPALAVEWLAVDFTGPLPFKWPKDCKLCLLPFVCEDHWSLLVLSQELDAKLEAKLYDGVPGHSFEAAQRLTDRVCEACQLPHRCVQSLPVQVQQKSGLCGPMVLAYAASVFAGAHVSFEDLLRDAMHFCRFMPLHSASLYGFGGLSESQMEALRKMLADRGVPDDALNDRIHGALSKLGPGPIAKALQADNQWQALKAAGSAPNPLFRWIRPEELQAFAQNKANQKFGTAIGNAKARKQKHARASKPALHVDPTSLLLSAGSFVSAQNTPLAQLSFDEVVSQAQGVAFCTVQQMMPFITGYKALSVDALALVSTAPLPPEACAGAPVTNVRFPALFAPTQEAVLLSGSLLQLGDEHVQLSPADADMGELEQLDTITGRLSLYRDEAQLDWAVFAKAPIRTLLQHVPGLSLCKDKSCKGDCPAFHAAVDEQVEQMLLDVWSRQFCKVEGGRAAPEAAGLFQALVRVPCSAAKHLQRIAVTGFYFEPRAQQGFGPHPAYAVVWLPGFDKNQALHALRTCDKALGLARLGIKFGLRVQDEHEQAVFELLRPHQAFIKVRVLTRWRLHPLPHGTQRHTLVLLLSKWKWAAKPLQPCKGDSTGCAWEVGSESEPPANVMQLGEGFVLIHKLRDITQPAKPEVLCASSRTRRRILYDDPEAPASSTDPWAGGRDPWSLARPPPGLPAPSAATSSAVPTPAAESKLSQVKTELQAGIATLVRKELQSAIHSASPDPGQDARILKLEAGLNEASQVVEVQQAVAAQQTDLGEATNPGPEPCISFGTSNPSGLRNKEQLAAELGPGVWQFSETQLSAISFPASARAIRASTRALHRDVRIFAGAPAPLRPGSQFAGSWTGVLTMSDFPSRPVQLQWLHDSFHTGRIQALHHFICDTPVLTTNVYGYPPGKTFVDARARTEHLLETLTHELVLGRKGVRLICGDFNHWHDHLEQVQLWKQQGWIEAQDLAQLRWQQVPTPTCKGSTQRDFIFLSPEAAALCESVRVCEIFAEHATVIAGLRLTGVRRILAWPLPAEIPWQAVDVPAWHQACSEIQIDESCSTRWLHSFARGFEGSLQGFVTAVPGHQLPKRCHGRAGRLSPDTPPSVHPPSPARPGEEAAHHDLLSLEVKRWYQQLRRLQSLDHALQAGNQSPSAVEHRLGLWRSILKAKGFKPDFGLWWPSRPVRLVGSPLHFPLAIPGASMCHLLFLDFRDNYRRFEAWNARQRRAILAEKYTHNRNLLFRDLRDPKPEQVDTLELRKSYAILAVDTSTCQAHLDKDIDQRGCSHWHLDGCPVQVTSVLGDVCCIPDCSEMHAEAELEQTIVLSSAEHVQSEFEKLWSSFWKRFACPNDQDWSRIAQFVRAFLPQGHLELPRITLQQWRAALKRFKPRAARGADGFAAADLLNMSDAHTLQLLGFLRGIEDGSREWPEQWLTGLVCCLKKPNARLDPHGYRPICILSCVYRTWSGIRARQVLRWLSGRMPDTALGFLPHRETAQFWWLLEAQIELACQCDLPLVGYCTDVVKAFNVLPRQPVFDVAEWIGLPLSLIKPWQSFLGRLERRFLIRQSVGTPLRSTCGFPEGCGLSTVGMSVVCLCYHAYVTTFASAAVPHSYVDNLACCASSTGQLASGINVSNTFFDMWNAAMVQRCLDLGPLFGRLRRSPAALFDKLKTLPVKFWAQALHGASGCPLADTTLSSLRAQAVRALKCAPAGTSAMLRLSIVEPLDADPGFYQLWSSIRDIRRLAAKDSRVLELWAEYMLHFSGQLFQGPFSKLLQVLGQIGWWIDTPPFVVDHDGITHDLLAAPQGSLRQQCEQGWLHYVATQHQHRQTMRDLDGIDLSLIRADNNRLSPLDLARVSALRSGAFMFGACHAKYDASKDGLCPLCRVPDDHEHRVCKCPRFKDARGPYTWVCELWPTLPSCLRVHLLPPRNPHLPNLRHGLASVPDRSADFVYADGDLTVQHVPSHMNPELSLSPFEDWVIFWNSHVDTAAGVANQNRPWALKQAHERAYNWHRSMLEVIRALRGIYMGIAATTQPAGRPEGTEIDTVDTEIALQEPVLHDGPTLEDALPVNWRLLALQACPQLPAQFVDALCDFLVDPRHVDAPWRRISWLELVFVFRHLGKPFPVRSLTTDRWLNAAEVPLGAPSLTVAVQLSLMRRALRCIFRAIRREDLVVDSISLVDLGVTFYMEGARSVQLVTWQDCDQTLTGAGADARAGEGGEGSSLTHGEATRHDARRRGSRDRSRRRHSDGAVRR</sequence>
<proteinExistence type="predicted"/>
<gene>
    <name evidence="2" type="ORF">AK812_SmicGene36152</name>
</gene>
<dbReference type="SUPFAM" id="SSF56219">
    <property type="entry name" value="DNase I-like"/>
    <property type="match status" value="1"/>
</dbReference>
<protein>
    <submittedName>
        <fullName evidence="2">Uncharacterized protein</fullName>
    </submittedName>
</protein>
<feature type="region of interest" description="Disordered" evidence="1">
    <location>
        <begin position="2743"/>
        <end position="2787"/>
    </location>
</feature>
<evidence type="ECO:0000313" key="2">
    <source>
        <dbReference type="EMBL" id="OLP83119.1"/>
    </source>
</evidence>
<name>A0A1Q9CJK9_SYMMI</name>
<organism evidence="2 3">
    <name type="scientific">Symbiodinium microadriaticum</name>
    <name type="common">Dinoflagellate</name>
    <name type="synonym">Zooxanthella microadriatica</name>
    <dbReference type="NCBI Taxonomy" id="2951"/>
    <lineage>
        <taxon>Eukaryota</taxon>
        <taxon>Sar</taxon>
        <taxon>Alveolata</taxon>
        <taxon>Dinophyceae</taxon>
        <taxon>Suessiales</taxon>
        <taxon>Symbiodiniaceae</taxon>
        <taxon>Symbiodinium</taxon>
    </lineage>
</organism>
<comment type="caution">
    <text evidence="2">The sequence shown here is derived from an EMBL/GenBank/DDBJ whole genome shotgun (WGS) entry which is preliminary data.</text>
</comment>
<dbReference type="InterPro" id="IPR036691">
    <property type="entry name" value="Endo/exonu/phosph_ase_sf"/>
</dbReference>
<feature type="compositionally biased region" description="Basic residues" evidence="1">
    <location>
        <begin position="2766"/>
        <end position="2780"/>
    </location>
</feature>
<dbReference type="SUPFAM" id="SSF53335">
    <property type="entry name" value="S-adenosyl-L-methionine-dependent methyltransferases"/>
    <property type="match status" value="1"/>
</dbReference>
<feature type="compositionally biased region" description="Low complexity" evidence="1">
    <location>
        <begin position="1224"/>
        <end position="1238"/>
    </location>
</feature>
<dbReference type="Gene3D" id="3.40.50.150">
    <property type="entry name" value="Vaccinia Virus protein VP39"/>
    <property type="match status" value="1"/>
</dbReference>
<dbReference type="InterPro" id="IPR029063">
    <property type="entry name" value="SAM-dependent_MTases_sf"/>
</dbReference>